<feature type="signal peptide" evidence="2">
    <location>
        <begin position="1"/>
        <end position="20"/>
    </location>
</feature>
<comment type="caution">
    <text evidence="3">The sequence shown here is derived from an EMBL/GenBank/DDBJ whole genome shotgun (WGS) entry which is preliminary data.</text>
</comment>
<sequence>MKRPLALLSALAISLSAVRADIVLSVASADNLPEYLSVLSSAWPSLYPKLSANLALASSQVPAEYNYLMDTLLNVGAVPTEYDDEWARAFIERAQEIGATTVVAEEIPGASDTGSMEEQWVVSTDAEGVVASAEVALERPTIVVAVNGNYARNAHSAQVAVPTVSGESSEESEGGLDSEDYDGEGTSSESGAARWSLGVAALGAAALVALF</sequence>
<dbReference type="OrthoDB" id="5551269at2759"/>
<evidence type="ECO:0000256" key="1">
    <source>
        <dbReference type="SAM" id="MobiDB-lite"/>
    </source>
</evidence>
<accession>A0A9W8CRK0</accession>
<feature type="chain" id="PRO_5040861928" evidence="2">
    <location>
        <begin position="21"/>
        <end position="211"/>
    </location>
</feature>
<feature type="compositionally biased region" description="Acidic residues" evidence="1">
    <location>
        <begin position="168"/>
        <end position="183"/>
    </location>
</feature>
<organism evidence="3 4">
    <name type="scientific">Coemansia erecta</name>
    <dbReference type="NCBI Taxonomy" id="147472"/>
    <lineage>
        <taxon>Eukaryota</taxon>
        <taxon>Fungi</taxon>
        <taxon>Fungi incertae sedis</taxon>
        <taxon>Zoopagomycota</taxon>
        <taxon>Kickxellomycotina</taxon>
        <taxon>Kickxellomycetes</taxon>
        <taxon>Kickxellales</taxon>
        <taxon>Kickxellaceae</taxon>
        <taxon>Coemansia</taxon>
    </lineage>
</organism>
<dbReference type="Proteomes" id="UP001149813">
    <property type="component" value="Unassembled WGS sequence"/>
</dbReference>
<gene>
    <name evidence="3" type="ORF">LPJ53_004511</name>
</gene>
<name>A0A9W8CRK0_9FUNG</name>
<reference evidence="3" key="1">
    <citation type="submission" date="2022-07" db="EMBL/GenBank/DDBJ databases">
        <title>Phylogenomic reconstructions and comparative analyses of Kickxellomycotina fungi.</title>
        <authorList>
            <person name="Reynolds N.K."/>
            <person name="Stajich J.E."/>
            <person name="Barry K."/>
            <person name="Grigoriev I.V."/>
            <person name="Crous P."/>
            <person name="Smith M.E."/>
        </authorList>
    </citation>
    <scope>NUCLEOTIDE SEQUENCE</scope>
    <source>
        <strain evidence="3">NBRC 32514</strain>
    </source>
</reference>
<evidence type="ECO:0000313" key="3">
    <source>
        <dbReference type="EMBL" id="KAJ1720912.1"/>
    </source>
</evidence>
<dbReference type="EMBL" id="JANBOJ010000214">
    <property type="protein sequence ID" value="KAJ1720912.1"/>
    <property type="molecule type" value="Genomic_DNA"/>
</dbReference>
<proteinExistence type="predicted"/>
<keyword evidence="2" id="KW-0732">Signal</keyword>
<evidence type="ECO:0000256" key="2">
    <source>
        <dbReference type="SAM" id="SignalP"/>
    </source>
</evidence>
<feature type="region of interest" description="Disordered" evidence="1">
    <location>
        <begin position="159"/>
        <end position="190"/>
    </location>
</feature>
<protein>
    <submittedName>
        <fullName evidence="3">Uncharacterized protein</fullName>
    </submittedName>
</protein>
<keyword evidence="4" id="KW-1185">Reference proteome</keyword>
<evidence type="ECO:0000313" key="4">
    <source>
        <dbReference type="Proteomes" id="UP001149813"/>
    </source>
</evidence>
<dbReference type="AlphaFoldDB" id="A0A9W8CRK0"/>